<feature type="domain" description="Fibronectin type-II" evidence="3">
    <location>
        <begin position="408"/>
        <end position="453"/>
    </location>
</feature>
<evidence type="ECO:0000313" key="4">
    <source>
        <dbReference type="EMBL" id="CAK0831531.1"/>
    </source>
</evidence>
<comment type="caution">
    <text evidence="4">The sequence shown here is derived from an EMBL/GenBank/DDBJ whole genome shotgun (WGS) entry which is preliminary data.</text>
</comment>
<gene>
    <name evidence="4" type="ORF">PCOR1329_LOCUS29829</name>
</gene>
<dbReference type="SMART" id="SM00059">
    <property type="entry name" value="FN2"/>
    <property type="match status" value="1"/>
</dbReference>
<evidence type="ECO:0000259" key="3">
    <source>
        <dbReference type="PROSITE" id="PS51092"/>
    </source>
</evidence>
<organism evidence="4 5">
    <name type="scientific">Prorocentrum cordatum</name>
    <dbReference type="NCBI Taxonomy" id="2364126"/>
    <lineage>
        <taxon>Eukaryota</taxon>
        <taxon>Sar</taxon>
        <taxon>Alveolata</taxon>
        <taxon>Dinophyceae</taxon>
        <taxon>Prorocentrales</taxon>
        <taxon>Prorocentraceae</taxon>
        <taxon>Prorocentrum</taxon>
    </lineage>
</organism>
<reference evidence="4" key="1">
    <citation type="submission" date="2023-10" db="EMBL/GenBank/DDBJ databases">
        <authorList>
            <person name="Chen Y."/>
            <person name="Shah S."/>
            <person name="Dougan E. K."/>
            <person name="Thang M."/>
            <person name="Chan C."/>
        </authorList>
    </citation>
    <scope>NUCLEOTIDE SEQUENCE [LARGE SCALE GENOMIC DNA]</scope>
</reference>
<name>A0ABN9SII2_9DINO</name>
<dbReference type="Proteomes" id="UP001189429">
    <property type="component" value="Unassembled WGS sequence"/>
</dbReference>
<dbReference type="SUPFAM" id="SSF48264">
    <property type="entry name" value="Cytochrome P450"/>
    <property type="match status" value="1"/>
</dbReference>
<dbReference type="InterPro" id="IPR000562">
    <property type="entry name" value="FN_type2_dom"/>
</dbReference>
<dbReference type="InterPro" id="IPR013806">
    <property type="entry name" value="Kringle-like"/>
</dbReference>
<dbReference type="Pfam" id="PF00040">
    <property type="entry name" value="fn2"/>
    <property type="match status" value="1"/>
</dbReference>
<dbReference type="SUPFAM" id="SSF57440">
    <property type="entry name" value="Kringle-like"/>
    <property type="match status" value="1"/>
</dbReference>
<sequence>MRKWYADLPGTNKVKSYGPNGTLYLGYGDVRSRLEAFGEKKVTGQAQRQNELGIAVQNGVMWPNAPGGERTIFLGASAENHAFARPLLARVLDLAERSEGACDGSACWNRAWLSQRAREFVDGGRVKIDSSDFKWYVTQILHKAHMDIDLSEAEAREFADYMGKVILPVALPEGQVNTCPVRQALGISETQGRRSAYLRRYRAAIRTKFLDRDFTYEEVDLVASAFLDALQFAGGIAVPTMIQYVIALTHMREEDKWEQLKGLRLDEENIPSVVWEALRVYPPVGTFPYWEKDEDGNWKHIMLNIAGALEDEAAWEDPLTYKFRPMKEYMDKFLGFADFATHPPTAAGGAGPHEHKCPAKNLAIAIIETFLKEFEAVGPWHAADPRITVNSYMTSSYAVLRQDHTCWDAPKKCKPTFTYKGRQFHGCTSVDYELGGWCSTDETYDGRWEVCKPKLCRHSPCCCKTSACSTKALLQRYALETHGAGTEEVVCCKRVEEAPGSGECPGNWLFGIGYYKPAQEVSEAAGDGLCPAHDYAEQPPPYSPEQAEIDAMAAAHECQQTGDGGQWRAECICLRAGDDWQPGEDVARLVHRCTALTAVAQEVAAPWGCSVRRQTVDGQTRVSCEASAPLHVRLGHSASQAWDSLTRWGTEQFVPTDQCGASSAQCCSQSVLGTESATCQDVTSGLLTSAWHELPLQLQGVFWLQKQGDSSALMSFGRTSDGCGISPGSIQSDATYKVRVSGDRSWSFHSVDGGSFMLAELVDLIYDFHFDSATDPRFAQIIPEARNVLGVRVPSWLLSFNMSLVDHSSSPHRDSVVWRRQSAVPALGLDGSGGQGDYHLVQVIDGSGNRLPAFGDWVKYCEDPEQTGDSSPGKIWFHAYSWKGSAR</sequence>
<dbReference type="Gene3D" id="1.10.630.10">
    <property type="entry name" value="Cytochrome P450"/>
    <property type="match status" value="1"/>
</dbReference>
<dbReference type="Gene3D" id="2.10.10.10">
    <property type="entry name" value="Fibronectin, type II, collagen-binding"/>
    <property type="match status" value="1"/>
</dbReference>
<evidence type="ECO:0000256" key="1">
    <source>
        <dbReference type="ARBA" id="ARBA00022737"/>
    </source>
</evidence>
<dbReference type="PROSITE" id="PS51092">
    <property type="entry name" value="FN2_2"/>
    <property type="match status" value="1"/>
</dbReference>
<accession>A0ABN9SII2</accession>
<dbReference type="InterPro" id="IPR036943">
    <property type="entry name" value="FN_type2_sf"/>
</dbReference>
<evidence type="ECO:0000313" key="5">
    <source>
        <dbReference type="Proteomes" id="UP001189429"/>
    </source>
</evidence>
<evidence type="ECO:0000256" key="2">
    <source>
        <dbReference type="ARBA" id="ARBA00023157"/>
    </source>
</evidence>
<keyword evidence="5" id="KW-1185">Reference proteome</keyword>
<dbReference type="EMBL" id="CAUYUJ010011310">
    <property type="protein sequence ID" value="CAK0831531.1"/>
    <property type="molecule type" value="Genomic_DNA"/>
</dbReference>
<protein>
    <recommendedName>
        <fullName evidence="3">Fibronectin type-II domain-containing protein</fullName>
    </recommendedName>
</protein>
<keyword evidence="1" id="KW-0677">Repeat</keyword>
<keyword evidence="2" id="KW-1015">Disulfide bond</keyword>
<proteinExistence type="predicted"/>
<dbReference type="InterPro" id="IPR036396">
    <property type="entry name" value="Cyt_P450_sf"/>
</dbReference>